<keyword evidence="3" id="KW-0456">Lyase</keyword>
<dbReference type="InterPro" id="IPR007247">
    <property type="entry name" value="Ureidogly_lyase"/>
</dbReference>
<comment type="catalytic activity">
    <reaction evidence="4">
        <text>(S)-ureidoglycolate = urea + glyoxylate</text>
        <dbReference type="Rhea" id="RHEA:11304"/>
        <dbReference type="ChEBI" id="CHEBI:16199"/>
        <dbReference type="ChEBI" id="CHEBI:36655"/>
        <dbReference type="ChEBI" id="CHEBI:57296"/>
        <dbReference type="EC" id="4.3.2.3"/>
    </reaction>
</comment>
<evidence type="ECO:0000256" key="1">
    <source>
        <dbReference type="ARBA" id="ARBA00011738"/>
    </source>
</evidence>
<evidence type="ECO:0000256" key="4">
    <source>
        <dbReference type="ARBA" id="ARBA00047684"/>
    </source>
</evidence>
<dbReference type="RefSeq" id="WP_132828143.1">
    <property type="nucleotide sequence ID" value="NZ_SMFP01000004.1"/>
</dbReference>
<sequence>MTQNSLDPGDQIPAARRIQAQTLTPEAFAPYGHVARPGLGDVKAIRNDRVHLSKSETAFSHQPDAKEVKLDFYEVAPETHQLVASVIERHNLSSQMFSPMNAARWLVVIWPDGPARAPLAFVAGPQDVVTYAPGLWHHGIAAIDRPACFTSLMWKKGDIAVDTEFLTLDRAWGIGWPDGGPEGLSA</sequence>
<protein>
    <submittedName>
        <fullName evidence="5">Ureidoglycolate hydrolase</fullName>
    </submittedName>
</protein>
<comment type="caution">
    <text evidence="5">The sequence shown here is derived from an EMBL/GenBank/DDBJ whole genome shotgun (WGS) entry which is preliminary data.</text>
</comment>
<dbReference type="Pfam" id="PF04115">
    <property type="entry name" value="Ureidogly_lyase"/>
    <property type="match status" value="1"/>
</dbReference>
<dbReference type="OrthoDB" id="9804602at2"/>
<dbReference type="InterPro" id="IPR047233">
    <property type="entry name" value="UAH_cupin"/>
</dbReference>
<reference evidence="5 6" key="1">
    <citation type="submission" date="2019-03" db="EMBL/GenBank/DDBJ databases">
        <authorList>
            <person name="Zhang S."/>
        </authorList>
    </citation>
    <scope>NUCLEOTIDE SEQUENCE [LARGE SCALE GENOMIC DNA]</scope>
    <source>
        <strain evidence="5 6">S4J41</strain>
    </source>
</reference>
<evidence type="ECO:0000256" key="2">
    <source>
        <dbReference type="ARBA" id="ARBA00022631"/>
    </source>
</evidence>
<dbReference type="EMBL" id="SMFP01000004">
    <property type="protein sequence ID" value="TDE38850.1"/>
    <property type="molecule type" value="Genomic_DNA"/>
</dbReference>
<dbReference type="InterPro" id="IPR011051">
    <property type="entry name" value="RmlC_Cupin_sf"/>
</dbReference>
<keyword evidence="6" id="KW-1185">Reference proteome</keyword>
<keyword evidence="2" id="KW-0659">Purine metabolism</keyword>
<dbReference type="GO" id="GO:0000256">
    <property type="term" value="P:allantoin catabolic process"/>
    <property type="evidence" value="ECO:0007669"/>
    <property type="project" value="InterPro"/>
</dbReference>
<organism evidence="5 6">
    <name type="scientific">Antarcticimicrobium sediminis</name>
    <dbReference type="NCBI Taxonomy" id="2546227"/>
    <lineage>
        <taxon>Bacteria</taxon>
        <taxon>Pseudomonadati</taxon>
        <taxon>Pseudomonadota</taxon>
        <taxon>Alphaproteobacteria</taxon>
        <taxon>Rhodobacterales</taxon>
        <taxon>Paracoccaceae</taxon>
        <taxon>Antarcticimicrobium</taxon>
    </lineage>
</organism>
<gene>
    <name evidence="5" type="ORF">E1B25_07455</name>
</gene>
<name>A0A4R5EVJ8_9RHOB</name>
<evidence type="ECO:0000313" key="5">
    <source>
        <dbReference type="EMBL" id="TDE38850.1"/>
    </source>
</evidence>
<dbReference type="GO" id="GO:0004848">
    <property type="term" value="F:ureidoglycolate hydrolase activity"/>
    <property type="evidence" value="ECO:0007669"/>
    <property type="project" value="InterPro"/>
</dbReference>
<accession>A0A4R5EVJ8</accession>
<dbReference type="Proteomes" id="UP000294662">
    <property type="component" value="Unassembled WGS sequence"/>
</dbReference>
<dbReference type="CDD" id="cd20298">
    <property type="entry name" value="cupin_UAH"/>
    <property type="match status" value="1"/>
</dbReference>
<dbReference type="InterPro" id="IPR024060">
    <property type="entry name" value="Ureidoglycolate_lyase_dom_sf"/>
</dbReference>
<dbReference type="GO" id="GO:0006144">
    <property type="term" value="P:purine nucleobase metabolic process"/>
    <property type="evidence" value="ECO:0007669"/>
    <property type="project" value="UniProtKB-KW"/>
</dbReference>
<evidence type="ECO:0000256" key="3">
    <source>
        <dbReference type="ARBA" id="ARBA00023239"/>
    </source>
</evidence>
<comment type="subunit">
    <text evidence="1">Homodimer.</text>
</comment>
<dbReference type="AlphaFoldDB" id="A0A4R5EVJ8"/>
<dbReference type="Gene3D" id="2.60.120.480">
    <property type="entry name" value="Ureidoglycolate hydrolase"/>
    <property type="match status" value="1"/>
</dbReference>
<dbReference type="PANTHER" id="PTHR21221:SF1">
    <property type="entry name" value="UREIDOGLYCOLATE LYASE"/>
    <property type="match status" value="1"/>
</dbReference>
<evidence type="ECO:0000313" key="6">
    <source>
        <dbReference type="Proteomes" id="UP000294662"/>
    </source>
</evidence>
<proteinExistence type="predicted"/>
<dbReference type="PANTHER" id="PTHR21221">
    <property type="entry name" value="UREIDOGLYCOLATE HYDROLASE"/>
    <property type="match status" value="1"/>
</dbReference>
<dbReference type="SUPFAM" id="SSF51182">
    <property type="entry name" value="RmlC-like cupins"/>
    <property type="match status" value="1"/>
</dbReference>
<keyword evidence="5" id="KW-0378">Hydrolase</keyword>
<dbReference type="GO" id="GO:0050385">
    <property type="term" value="F:ureidoglycolate lyase activity"/>
    <property type="evidence" value="ECO:0007669"/>
    <property type="project" value="UniProtKB-EC"/>
</dbReference>